<dbReference type="Proteomes" id="UP000219435">
    <property type="component" value="Unassembled WGS sequence"/>
</dbReference>
<organism evidence="1 2">
    <name type="scientific">Blastococcus aggregatus</name>
    <dbReference type="NCBI Taxonomy" id="38502"/>
    <lineage>
        <taxon>Bacteria</taxon>
        <taxon>Bacillati</taxon>
        <taxon>Actinomycetota</taxon>
        <taxon>Actinomycetes</taxon>
        <taxon>Geodermatophilales</taxon>
        <taxon>Geodermatophilaceae</taxon>
        <taxon>Blastococcus</taxon>
    </lineage>
</organism>
<gene>
    <name evidence="1" type="ORF">SAMN05660748_4026</name>
</gene>
<name>A0A285VGP6_9ACTN</name>
<protein>
    <submittedName>
        <fullName evidence="1">Uncharacterized protein</fullName>
    </submittedName>
</protein>
<reference evidence="2" key="1">
    <citation type="submission" date="2017-08" db="EMBL/GenBank/DDBJ databases">
        <authorList>
            <person name="Varghese N."/>
            <person name="Submissions S."/>
        </authorList>
    </citation>
    <scope>NUCLEOTIDE SEQUENCE [LARGE SCALE GENOMIC DNA]</scope>
    <source>
        <strain evidence="2">DSM 4725</strain>
    </source>
</reference>
<dbReference type="RefSeq" id="WP_141437179.1">
    <property type="nucleotide sequence ID" value="NZ_OBQI01000006.1"/>
</dbReference>
<evidence type="ECO:0000313" key="1">
    <source>
        <dbReference type="EMBL" id="SOC52316.1"/>
    </source>
</evidence>
<dbReference type="EMBL" id="OBQI01000006">
    <property type="protein sequence ID" value="SOC52316.1"/>
    <property type="molecule type" value="Genomic_DNA"/>
</dbReference>
<proteinExistence type="predicted"/>
<sequence>MNRSAVLDPLVAEAAREMPTDMIACLIAFIHAHTAVSEDVGEPDEMINYVGRSAHAVIEGLGACAAESLDAPGEPVVSELLGVVLTMPSEADDPIHQAAQALLGALAIKDLRVSEVVFRACIARCTSGAHLLISAMLDLVMAAIQVVEDHVQPEQVIGLLLERAEEIMSGLAHQEGCSVEAQVNRAWMTLEQAPPR</sequence>
<evidence type="ECO:0000313" key="2">
    <source>
        <dbReference type="Proteomes" id="UP000219435"/>
    </source>
</evidence>
<accession>A0A285VGP6</accession>
<keyword evidence="2" id="KW-1185">Reference proteome</keyword>
<dbReference type="AlphaFoldDB" id="A0A285VGP6"/>